<feature type="chain" id="PRO_5036113529" evidence="3">
    <location>
        <begin position="29"/>
        <end position="680"/>
    </location>
</feature>
<feature type="transmembrane region" description="Helical" evidence="2">
    <location>
        <begin position="653"/>
        <end position="674"/>
    </location>
</feature>
<feature type="transmembrane region" description="Helical" evidence="2">
    <location>
        <begin position="462"/>
        <end position="484"/>
    </location>
</feature>
<evidence type="ECO:0000259" key="4">
    <source>
        <dbReference type="Pfam" id="PF14522"/>
    </source>
</evidence>
<evidence type="ECO:0000256" key="3">
    <source>
        <dbReference type="SAM" id="SignalP"/>
    </source>
</evidence>
<dbReference type="Pfam" id="PF14522">
    <property type="entry name" value="Cytochrome_C7"/>
    <property type="match status" value="1"/>
</dbReference>
<keyword evidence="1 3" id="KW-0732">Signal</keyword>
<feature type="transmembrane region" description="Helical" evidence="2">
    <location>
        <begin position="537"/>
        <end position="556"/>
    </location>
</feature>
<dbReference type="EMBL" id="CAADFM010000219">
    <property type="protein sequence ID" value="VFK19272.1"/>
    <property type="molecule type" value="Genomic_DNA"/>
</dbReference>
<evidence type="ECO:0000256" key="1">
    <source>
        <dbReference type="ARBA" id="ARBA00022729"/>
    </source>
</evidence>
<feature type="transmembrane region" description="Helical" evidence="2">
    <location>
        <begin position="420"/>
        <end position="442"/>
    </location>
</feature>
<keyword evidence="2" id="KW-0812">Transmembrane</keyword>
<reference evidence="6" key="1">
    <citation type="submission" date="2019-02" db="EMBL/GenBank/DDBJ databases">
        <authorList>
            <person name="Gruber-Vodicka R. H."/>
            <person name="Seah K. B. B."/>
        </authorList>
    </citation>
    <scope>NUCLEOTIDE SEQUENCE</scope>
    <source>
        <strain evidence="5">BECK_S312</strain>
        <strain evidence="6">BECK_S426</strain>
    </source>
</reference>
<dbReference type="InterPro" id="IPR036280">
    <property type="entry name" value="Multihaem_cyt_sf"/>
</dbReference>
<gene>
    <name evidence="5" type="ORF">BECKLPF1236A_GA0070988_102196</name>
    <name evidence="6" type="ORF">BECKLPF1236C_GA0070990_102186</name>
</gene>
<dbReference type="PANTHER" id="PTHR35038:SF8">
    <property type="entry name" value="C-TYPE POLYHEME CYTOCHROME OMCC"/>
    <property type="match status" value="1"/>
</dbReference>
<dbReference type="AlphaFoldDB" id="A0A450XWN1"/>
<keyword evidence="2" id="KW-0472">Membrane</keyword>
<evidence type="ECO:0000313" key="5">
    <source>
        <dbReference type="EMBL" id="VFK19272.1"/>
    </source>
</evidence>
<dbReference type="Gene3D" id="1.20.950.20">
    <property type="entry name" value="Transmembrane di-heme cytochromes, Chain C"/>
    <property type="match status" value="1"/>
</dbReference>
<protein>
    <submittedName>
        <fullName evidence="6">Cytochrome b subunit of formate dehydrogenase</fullName>
    </submittedName>
</protein>
<feature type="transmembrane region" description="Helical" evidence="2">
    <location>
        <begin position="357"/>
        <end position="378"/>
    </location>
</feature>
<accession>A0A450XWN1</accession>
<evidence type="ECO:0000256" key="2">
    <source>
        <dbReference type="SAM" id="Phobius"/>
    </source>
</evidence>
<dbReference type="PANTHER" id="PTHR35038">
    <property type="entry name" value="DISSIMILATORY SULFITE REDUCTASE SIRA"/>
    <property type="match status" value="1"/>
</dbReference>
<evidence type="ECO:0000313" key="6">
    <source>
        <dbReference type="EMBL" id="VFK33666.1"/>
    </source>
</evidence>
<proteinExistence type="predicted"/>
<dbReference type="InterPro" id="IPR051829">
    <property type="entry name" value="Multiheme_Cytochr_ET"/>
</dbReference>
<organism evidence="6">
    <name type="scientific">Candidatus Kentrum sp. LPFa</name>
    <dbReference type="NCBI Taxonomy" id="2126335"/>
    <lineage>
        <taxon>Bacteria</taxon>
        <taxon>Pseudomonadati</taxon>
        <taxon>Pseudomonadota</taxon>
        <taxon>Gammaproteobacteria</taxon>
        <taxon>Candidatus Kentrum</taxon>
    </lineage>
</organism>
<keyword evidence="2" id="KW-1133">Transmembrane helix</keyword>
<feature type="transmembrane region" description="Helical" evidence="2">
    <location>
        <begin position="568"/>
        <end position="593"/>
    </location>
</feature>
<dbReference type="EMBL" id="CAADFP010000218">
    <property type="protein sequence ID" value="VFK33666.1"/>
    <property type="molecule type" value="Genomic_DNA"/>
</dbReference>
<dbReference type="SUPFAM" id="SSF48695">
    <property type="entry name" value="Multiheme cytochromes"/>
    <property type="match status" value="1"/>
</dbReference>
<feature type="signal peptide" evidence="3">
    <location>
        <begin position="1"/>
        <end position="28"/>
    </location>
</feature>
<dbReference type="InterPro" id="IPR029467">
    <property type="entry name" value="Cyt_c7-like"/>
</dbReference>
<name>A0A450XWN1_9GAMM</name>
<sequence length="680" mass="78007">MKSKLCFVYGARIALLFFLFCFIPLSNATEPNAAGREVSAAERNSILDPIPVTPDTENEECAECHGVEGFAVPLGEHGFTEKRRLSFNIEAFTASAHGKQRCVECHADIEQFPHRKDLQRAVDCIDCHARIRREAEKDPIEARDTERTGALVRETGYYMASIHARAREDAPERPNATCADCHSAHYVFPLQSKDGQSFRMTTHKACGRCHQAQLADYNASVHGLAINRYAEKDAALCVDCHTAHRIDTHESDSTKLLITENCGDCHRHEEEKKSYRETYHGQITALGWTHTAKCFDCHAHHKTSRVDDPVSKAHRDNRLATCQSCHKEATEGFVDFHPHGATHDREKYPYMWFASKFMIGLLVAVFAFFWLHSALWFYREWQDRKQGKHHILVDGKGEAIQASEKCADKHILRFTWQWRLVHLVLAVAIMVLTLTGTTVLYAESFWAPTVMTWLGGPKVAAIIHRASAVVFAVIFFGQILYALYHWLASRSFRWFGPYSLLPRWQDFRDFWNMTRWFFGKGPRPAFDHWTYFEKFDYWAPFWGMYIIGVSGLMLWFPEVTAAFLPGWVFNVATIVHGEEAFLAAVFLFTVHYFNCHWRPSKLPQDIVMFTGACSLEEFKEERKVEYDRLVANGELEKYLVDPPSKRMTLYSKILGAILIAFGLILLTLILIGFGQQMFST</sequence>
<dbReference type="Gene3D" id="1.10.780.10">
    <property type="entry name" value="Hydroxylamine Oxidoreductase, Chain A, domain 1"/>
    <property type="match status" value="1"/>
</dbReference>
<feature type="domain" description="Cytochrome c7-like" evidence="4">
    <location>
        <begin position="173"/>
        <end position="242"/>
    </location>
</feature>